<reference evidence="3" key="1">
    <citation type="journal article" date="2019" name="Int. J. Syst. Evol. Microbiol.">
        <title>The Global Catalogue of Microorganisms (GCM) 10K type strain sequencing project: providing services to taxonomists for standard genome sequencing and annotation.</title>
        <authorList>
            <consortium name="The Broad Institute Genomics Platform"/>
            <consortium name="The Broad Institute Genome Sequencing Center for Infectious Disease"/>
            <person name="Wu L."/>
            <person name="Ma J."/>
        </authorList>
    </citation>
    <scope>NUCLEOTIDE SEQUENCE [LARGE SCALE GENOMIC DNA]</scope>
    <source>
        <strain evidence="3">JCM 17695</strain>
    </source>
</reference>
<keyword evidence="3" id="KW-1185">Reference proteome</keyword>
<evidence type="ECO:0000313" key="2">
    <source>
        <dbReference type="EMBL" id="MFC7614017.1"/>
    </source>
</evidence>
<name>A0ABW2TJT1_9PSEU</name>
<dbReference type="PANTHER" id="PTHR47691">
    <property type="entry name" value="REGULATOR-RELATED"/>
    <property type="match status" value="1"/>
</dbReference>
<dbReference type="Proteomes" id="UP001596512">
    <property type="component" value="Unassembled WGS sequence"/>
</dbReference>
<feature type="compositionally biased region" description="Low complexity" evidence="1">
    <location>
        <begin position="233"/>
        <end position="259"/>
    </location>
</feature>
<feature type="compositionally biased region" description="Basic residues" evidence="1">
    <location>
        <begin position="340"/>
        <end position="368"/>
    </location>
</feature>
<accession>A0ABW2TJT1</accession>
<feature type="region of interest" description="Disordered" evidence="1">
    <location>
        <begin position="324"/>
        <end position="368"/>
    </location>
</feature>
<evidence type="ECO:0000313" key="3">
    <source>
        <dbReference type="Proteomes" id="UP001596512"/>
    </source>
</evidence>
<protein>
    <submittedName>
        <fullName evidence="2">ATP-binding protein</fullName>
    </submittedName>
</protein>
<dbReference type="GO" id="GO:0005524">
    <property type="term" value="F:ATP binding"/>
    <property type="evidence" value="ECO:0007669"/>
    <property type="project" value="UniProtKB-KW"/>
</dbReference>
<gene>
    <name evidence="2" type="ORF">ACFQV2_11080</name>
</gene>
<feature type="region of interest" description="Disordered" evidence="1">
    <location>
        <begin position="233"/>
        <end position="301"/>
    </location>
</feature>
<proteinExistence type="predicted"/>
<sequence>MVLDHLDRHRLLLVLDNCEHLLAACAGFAADVLDRTADAAVLATSRQALSLAGERVFVVPPLPLPDDGVPHTELAACDSVRLFAERAGSVWPSFRITEDNAPDLVRLCRRLDGLPLAIELAAARVRSLTPRQIVDRMGASPTLLVSRTRTGPQRQQTLRGAIEWSHGLCSPAEQALWGRCRSSRDRSTSTPPSSCAPTSTASPPWSTACWRSPCCCAPTTAATACWSRCASSAPTSSPAPATGPRSSAGTATGSRGSSSPPTPRGSARRRGRGSSACAASTPTSGPLWTGRSPNPARRARRCGWPRWSRSTGCCTAPWPRPGCGCAARSPPRPRPPGPGARRRGRRLPRGLAGRRVRRTGPRGRAGRR</sequence>
<organism evidence="2 3">
    <name type="scientific">Actinokineospora soli</name>
    <dbReference type="NCBI Taxonomy" id="1048753"/>
    <lineage>
        <taxon>Bacteria</taxon>
        <taxon>Bacillati</taxon>
        <taxon>Actinomycetota</taxon>
        <taxon>Actinomycetes</taxon>
        <taxon>Pseudonocardiales</taxon>
        <taxon>Pseudonocardiaceae</taxon>
        <taxon>Actinokineospora</taxon>
    </lineage>
</organism>
<keyword evidence="2" id="KW-0067">ATP-binding</keyword>
<keyword evidence="2" id="KW-0547">Nucleotide-binding</keyword>
<dbReference type="EMBL" id="JBHTEY010000004">
    <property type="protein sequence ID" value="MFC7614017.1"/>
    <property type="molecule type" value="Genomic_DNA"/>
</dbReference>
<feature type="region of interest" description="Disordered" evidence="1">
    <location>
        <begin position="180"/>
        <end position="206"/>
    </location>
</feature>
<comment type="caution">
    <text evidence="2">The sequence shown here is derived from an EMBL/GenBank/DDBJ whole genome shotgun (WGS) entry which is preliminary data.</text>
</comment>
<evidence type="ECO:0000256" key="1">
    <source>
        <dbReference type="SAM" id="MobiDB-lite"/>
    </source>
</evidence>
<feature type="compositionally biased region" description="Low complexity" evidence="1">
    <location>
        <begin position="188"/>
        <end position="206"/>
    </location>
</feature>
<dbReference type="PANTHER" id="PTHR47691:SF3">
    <property type="entry name" value="HTH-TYPE TRANSCRIPTIONAL REGULATOR RV0890C-RELATED"/>
    <property type="match status" value="1"/>
</dbReference>